<keyword evidence="1" id="KW-0472">Membrane</keyword>
<sequence length="118" mass="12253">MRRTLILGAVVLLITSTVVTVLEGTPGQLPGIALGSVVLLHAERVLALVVVSVAVLTVVVRAGSGHLPVELSTSGLRYEAEAADDTARAVADLQTQLDELANVVLVIAERLDAIANRP</sequence>
<evidence type="ECO:0000256" key="1">
    <source>
        <dbReference type="SAM" id="Phobius"/>
    </source>
</evidence>
<proteinExistence type="predicted"/>
<protein>
    <submittedName>
        <fullName evidence="2">Uncharacterized protein</fullName>
    </submittedName>
</protein>
<name>A0ABY5DS75_9ACTN</name>
<dbReference type="EMBL" id="CP098502">
    <property type="protein sequence ID" value="UTI64878.1"/>
    <property type="molecule type" value="Genomic_DNA"/>
</dbReference>
<keyword evidence="1" id="KW-1133">Transmembrane helix</keyword>
<accession>A0ABY5DS75</accession>
<evidence type="ECO:0000313" key="2">
    <source>
        <dbReference type="EMBL" id="UTI64878.1"/>
    </source>
</evidence>
<keyword evidence="1" id="KW-0812">Transmembrane</keyword>
<dbReference type="Proteomes" id="UP001056035">
    <property type="component" value="Chromosome"/>
</dbReference>
<reference evidence="2 3" key="1">
    <citation type="submission" date="2022-06" db="EMBL/GenBank/DDBJ databases">
        <title>Paraconexibacter antarcticus.</title>
        <authorList>
            <person name="Kim C.S."/>
        </authorList>
    </citation>
    <scope>NUCLEOTIDE SEQUENCE [LARGE SCALE GENOMIC DNA]</scope>
    <source>
        <strain evidence="2 3">02-257</strain>
    </source>
</reference>
<evidence type="ECO:0000313" key="3">
    <source>
        <dbReference type="Proteomes" id="UP001056035"/>
    </source>
</evidence>
<gene>
    <name evidence="2" type="ORF">NBH00_01410</name>
</gene>
<feature type="transmembrane region" description="Helical" evidence="1">
    <location>
        <begin position="44"/>
        <end position="63"/>
    </location>
</feature>
<keyword evidence="3" id="KW-1185">Reference proteome</keyword>
<dbReference type="RefSeq" id="WP_254571571.1">
    <property type="nucleotide sequence ID" value="NZ_CP098502.1"/>
</dbReference>
<organism evidence="2 3">
    <name type="scientific">Paraconexibacter antarcticus</name>
    <dbReference type="NCBI Taxonomy" id="2949664"/>
    <lineage>
        <taxon>Bacteria</taxon>
        <taxon>Bacillati</taxon>
        <taxon>Actinomycetota</taxon>
        <taxon>Thermoleophilia</taxon>
        <taxon>Solirubrobacterales</taxon>
        <taxon>Paraconexibacteraceae</taxon>
        <taxon>Paraconexibacter</taxon>
    </lineage>
</organism>